<dbReference type="AlphaFoldDB" id="A0A1H4GEF8"/>
<sequence>MSKGVLPIPGTKRRRYPEQNLLADAIALSEDDMARLESIVPLGTDTGKPYDEFSMGLID</sequence>
<dbReference type="EMBL" id="FNRA01000009">
    <property type="protein sequence ID" value="SEB07268.1"/>
    <property type="molecule type" value="Genomic_DNA"/>
</dbReference>
<dbReference type="InterPro" id="IPR036812">
    <property type="entry name" value="NAD(P)_OxRdtase_dom_sf"/>
</dbReference>
<evidence type="ECO:0000313" key="1">
    <source>
        <dbReference type="EMBL" id="SEB07268.1"/>
    </source>
</evidence>
<dbReference type="SUPFAM" id="SSF51430">
    <property type="entry name" value="NAD(P)-linked oxidoreductase"/>
    <property type="match status" value="1"/>
</dbReference>
<name>A0A1H4GEF8_9SPHI</name>
<organism evidence="1 2">
    <name type="scientific">Pedobacter hartonius</name>
    <dbReference type="NCBI Taxonomy" id="425514"/>
    <lineage>
        <taxon>Bacteria</taxon>
        <taxon>Pseudomonadati</taxon>
        <taxon>Bacteroidota</taxon>
        <taxon>Sphingobacteriia</taxon>
        <taxon>Sphingobacteriales</taxon>
        <taxon>Sphingobacteriaceae</taxon>
        <taxon>Pedobacter</taxon>
    </lineage>
</organism>
<dbReference type="STRING" id="425514.SAMN05443550_109220"/>
<accession>A0A1H4GEF8</accession>
<protein>
    <recommendedName>
        <fullName evidence="3">Aldo/keto reductase family protein</fullName>
    </recommendedName>
</protein>
<proteinExistence type="predicted"/>
<reference evidence="1 2" key="1">
    <citation type="submission" date="2016-10" db="EMBL/GenBank/DDBJ databases">
        <authorList>
            <person name="de Groot N.N."/>
        </authorList>
    </citation>
    <scope>NUCLEOTIDE SEQUENCE [LARGE SCALE GENOMIC DNA]</scope>
    <source>
        <strain evidence="1 2">DSM 19033</strain>
    </source>
</reference>
<keyword evidence="2" id="KW-1185">Reference proteome</keyword>
<evidence type="ECO:0000313" key="2">
    <source>
        <dbReference type="Proteomes" id="UP000198850"/>
    </source>
</evidence>
<gene>
    <name evidence="1" type="ORF">SAMN05443550_109220</name>
</gene>
<evidence type="ECO:0008006" key="3">
    <source>
        <dbReference type="Google" id="ProtNLM"/>
    </source>
</evidence>
<dbReference type="Proteomes" id="UP000198850">
    <property type="component" value="Unassembled WGS sequence"/>
</dbReference>